<protein>
    <submittedName>
        <fullName evidence="1">Uncharacterized protein</fullName>
    </submittedName>
</protein>
<dbReference type="AlphaFoldDB" id="A0A368HCA6"/>
<dbReference type="Pfam" id="PF17619">
    <property type="entry name" value="SCVP"/>
    <property type="match status" value="1"/>
</dbReference>
<reference evidence="1 2" key="1">
    <citation type="submission" date="2014-10" db="EMBL/GenBank/DDBJ databases">
        <title>Draft genome of the hookworm Ancylostoma caninum.</title>
        <authorList>
            <person name="Mitreva M."/>
        </authorList>
    </citation>
    <scope>NUCLEOTIDE SEQUENCE [LARGE SCALE GENOMIC DNA]</scope>
    <source>
        <strain evidence="1 2">Baltimore</strain>
    </source>
</reference>
<comment type="caution">
    <text evidence="1">The sequence shown here is derived from an EMBL/GenBank/DDBJ whole genome shotgun (WGS) entry which is preliminary data.</text>
</comment>
<proteinExistence type="predicted"/>
<keyword evidence="2" id="KW-1185">Reference proteome</keyword>
<dbReference type="EMBL" id="JOJR01000004">
    <property type="protein sequence ID" value="RCN52875.1"/>
    <property type="molecule type" value="Genomic_DNA"/>
</dbReference>
<accession>A0A368HCA6</accession>
<dbReference type="InterPro" id="IPR035126">
    <property type="entry name" value="SCVP"/>
</dbReference>
<name>A0A368HCA6_ANCCA</name>
<evidence type="ECO:0000313" key="1">
    <source>
        <dbReference type="EMBL" id="RCN52875.1"/>
    </source>
</evidence>
<organism evidence="1 2">
    <name type="scientific">Ancylostoma caninum</name>
    <name type="common">Dog hookworm</name>
    <dbReference type="NCBI Taxonomy" id="29170"/>
    <lineage>
        <taxon>Eukaryota</taxon>
        <taxon>Metazoa</taxon>
        <taxon>Ecdysozoa</taxon>
        <taxon>Nematoda</taxon>
        <taxon>Chromadorea</taxon>
        <taxon>Rhabditida</taxon>
        <taxon>Rhabditina</taxon>
        <taxon>Rhabditomorpha</taxon>
        <taxon>Strongyloidea</taxon>
        <taxon>Ancylostomatidae</taxon>
        <taxon>Ancylostomatinae</taxon>
        <taxon>Ancylostoma</taxon>
    </lineage>
</organism>
<gene>
    <name evidence="1" type="ORF">ANCCAN_00870</name>
</gene>
<dbReference type="Proteomes" id="UP000252519">
    <property type="component" value="Unassembled WGS sequence"/>
</dbReference>
<evidence type="ECO:0000313" key="2">
    <source>
        <dbReference type="Proteomes" id="UP000252519"/>
    </source>
</evidence>
<sequence length="93" mass="10619">MSEHHRQLLDEDLKKLEQHSRTTLASFGDVHRKVASVSAEGGEKYGELFFIRKILKSCNELKEFVRKAVSWSKDIPRAVVACGCETPVEIYKL</sequence>
<dbReference type="OrthoDB" id="5862063at2759"/>